<dbReference type="EMBL" id="AFPW01000006">
    <property type="protein sequence ID" value="EGQ16587.1"/>
    <property type="molecule type" value="Genomic_DNA"/>
</dbReference>
<protein>
    <submittedName>
        <fullName evidence="1">Uncharacterized protein</fullName>
    </submittedName>
</protein>
<sequence>MKRFFRAFFPCNSRRFSSFHRNFAISSRLVQPCTNRHNRPNK</sequence>
<name>F9D0Q8_PREDD</name>
<accession>F9D0Q8</accession>
<reference evidence="1 2" key="1">
    <citation type="submission" date="2011-04" db="EMBL/GenBank/DDBJ databases">
        <authorList>
            <person name="Muzny D."/>
            <person name="Qin X."/>
            <person name="Deng J."/>
            <person name="Jiang H."/>
            <person name="Liu Y."/>
            <person name="Qu J."/>
            <person name="Song X.-Z."/>
            <person name="Zhang L."/>
            <person name="Thornton R."/>
            <person name="Coyle M."/>
            <person name="Francisco L."/>
            <person name="Jackson L."/>
            <person name="Javaid M."/>
            <person name="Korchina V."/>
            <person name="Kovar C."/>
            <person name="Mata R."/>
            <person name="Mathew T."/>
            <person name="Ngo R."/>
            <person name="Nguyen L."/>
            <person name="Nguyen N."/>
            <person name="Okwuonu G."/>
            <person name="Ongeri F."/>
            <person name="Pham C."/>
            <person name="Simmons D."/>
            <person name="Wilczek-Boney K."/>
            <person name="Hale W."/>
            <person name="Jakkamsetti A."/>
            <person name="Pham P."/>
            <person name="Ruth R."/>
            <person name="San Lucas F."/>
            <person name="Warren J."/>
            <person name="Zhang J."/>
            <person name="Zhao Z."/>
            <person name="Zhou C."/>
            <person name="Zhu D."/>
            <person name="Lee S."/>
            <person name="Bess C."/>
            <person name="Blankenburg K."/>
            <person name="Forbes L."/>
            <person name="Fu Q."/>
            <person name="Gubbala S."/>
            <person name="Hirani K."/>
            <person name="Jayaseelan J.C."/>
            <person name="Lara F."/>
            <person name="Munidasa M."/>
            <person name="Palculict T."/>
            <person name="Patil S."/>
            <person name="Pu L.-L."/>
            <person name="Saada N."/>
            <person name="Tang L."/>
            <person name="Weissenberger G."/>
            <person name="Zhu Y."/>
            <person name="Hemphill L."/>
            <person name="Shang Y."/>
            <person name="Youmans B."/>
            <person name="Ayvaz T."/>
            <person name="Ross M."/>
            <person name="Santibanez J."/>
            <person name="Aqrawi P."/>
            <person name="Gross S."/>
            <person name="Joshi V."/>
            <person name="Fowler G."/>
            <person name="Nazareth L."/>
            <person name="Reid J."/>
            <person name="Worley K."/>
            <person name="Petrosino J."/>
            <person name="Highlander S."/>
            <person name="Gibbs R."/>
        </authorList>
    </citation>
    <scope>NUCLEOTIDE SEQUENCE [LARGE SCALE GENOMIC DNA]</scope>
    <source>
        <strain evidence="1 2">DSM 3688</strain>
    </source>
</reference>
<gene>
    <name evidence="1" type="ORF">HMPREF9136_0436</name>
</gene>
<dbReference type="Proteomes" id="UP000007820">
    <property type="component" value="Unassembled WGS sequence"/>
</dbReference>
<organism evidence="1 2">
    <name type="scientific">Prevotella dentalis (strain ATCC 49559 / DSM 3688 / JCM 13448 / NCTC 12043 / ES 2772)</name>
    <name type="common">Mitsuokella dentalis</name>
    <dbReference type="NCBI Taxonomy" id="908937"/>
    <lineage>
        <taxon>Bacteria</taxon>
        <taxon>Pseudomonadati</taxon>
        <taxon>Bacteroidota</taxon>
        <taxon>Bacteroidia</taxon>
        <taxon>Bacteroidales</taxon>
        <taxon>Prevotellaceae</taxon>
        <taxon>Prevotella</taxon>
    </lineage>
</organism>
<comment type="caution">
    <text evidence="1">The sequence shown here is derived from an EMBL/GenBank/DDBJ whole genome shotgun (WGS) entry which is preliminary data.</text>
</comment>
<evidence type="ECO:0000313" key="2">
    <source>
        <dbReference type="Proteomes" id="UP000007820"/>
    </source>
</evidence>
<dbReference type="AlphaFoldDB" id="F9D0Q8"/>
<evidence type="ECO:0000313" key="1">
    <source>
        <dbReference type="EMBL" id="EGQ16587.1"/>
    </source>
</evidence>
<proteinExistence type="predicted"/>